<keyword evidence="4 5" id="KW-0539">Nucleus</keyword>
<evidence type="ECO:0000313" key="9">
    <source>
        <dbReference type="EMBL" id="CAG5111978.1"/>
    </source>
</evidence>
<evidence type="ECO:0000259" key="8">
    <source>
        <dbReference type="PROSITE" id="PS50071"/>
    </source>
</evidence>
<dbReference type="PRINTS" id="PR00024">
    <property type="entry name" value="HOMEOBOX"/>
</dbReference>
<dbReference type="Pfam" id="PF00046">
    <property type="entry name" value="Homeodomain"/>
    <property type="match status" value="1"/>
</dbReference>
<dbReference type="Gene3D" id="1.10.10.60">
    <property type="entry name" value="Homeodomain-like"/>
    <property type="match status" value="1"/>
</dbReference>
<dbReference type="InterPro" id="IPR020479">
    <property type="entry name" value="HD_metazoa"/>
</dbReference>
<keyword evidence="3 5" id="KW-0371">Homeobox</keyword>
<dbReference type="PROSITE" id="PS50071">
    <property type="entry name" value="HOMEOBOX_2"/>
    <property type="match status" value="1"/>
</dbReference>
<comment type="subcellular location">
    <subcellularLocation>
        <location evidence="5 6">Nucleus</location>
    </subcellularLocation>
</comment>
<dbReference type="PANTHER" id="PTHR24327">
    <property type="entry name" value="HOMEOBOX PROTEIN"/>
    <property type="match status" value="1"/>
</dbReference>
<dbReference type="InterPro" id="IPR000047">
    <property type="entry name" value="HTH_motif"/>
</dbReference>
<evidence type="ECO:0000256" key="7">
    <source>
        <dbReference type="SAM" id="MobiDB-lite"/>
    </source>
</evidence>
<dbReference type="InterPro" id="IPR001356">
    <property type="entry name" value="HD"/>
</dbReference>
<evidence type="ECO:0000256" key="3">
    <source>
        <dbReference type="ARBA" id="ARBA00023155"/>
    </source>
</evidence>
<feature type="region of interest" description="Disordered" evidence="7">
    <location>
        <begin position="184"/>
        <end position="210"/>
    </location>
</feature>
<feature type="compositionally biased region" description="Polar residues" evidence="7">
    <location>
        <begin position="190"/>
        <end position="201"/>
    </location>
</feature>
<dbReference type="CDD" id="cd00086">
    <property type="entry name" value="homeodomain"/>
    <property type="match status" value="1"/>
</dbReference>
<evidence type="ECO:0000256" key="2">
    <source>
        <dbReference type="ARBA" id="ARBA00023125"/>
    </source>
</evidence>
<keyword evidence="2 5" id="KW-0238">DNA-binding</keyword>
<dbReference type="InterPro" id="IPR050460">
    <property type="entry name" value="Distal-less_Homeobox_TF"/>
</dbReference>
<feature type="DNA-binding region" description="Homeobox" evidence="5">
    <location>
        <begin position="248"/>
        <end position="307"/>
    </location>
</feature>
<name>A0ABN7T2F4_OIKDI</name>
<dbReference type="SMART" id="SM00389">
    <property type="entry name" value="HOX"/>
    <property type="match status" value="1"/>
</dbReference>
<dbReference type="InterPro" id="IPR017970">
    <property type="entry name" value="Homeobox_CS"/>
</dbReference>
<keyword evidence="10" id="KW-1185">Reference proteome</keyword>
<evidence type="ECO:0000256" key="1">
    <source>
        <dbReference type="ARBA" id="ARBA00007916"/>
    </source>
</evidence>
<evidence type="ECO:0000313" key="10">
    <source>
        <dbReference type="Proteomes" id="UP001158576"/>
    </source>
</evidence>
<dbReference type="EMBL" id="OU015567">
    <property type="protein sequence ID" value="CAG5111978.1"/>
    <property type="molecule type" value="Genomic_DNA"/>
</dbReference>
<dbReference type="SUPFAM" id="SSF46689">
    <property type="entry name" value="Homeodomain-like"/>
    <property type="match status" value="1"/>
</dbReference>
<proteinExistence type="inferred from homology"/>
<feature type="domain" description="Homeobox" evidence="8">
    <location>
        <begin position="246"/>
        <end position="306"/>
    </location>
</feature>
<organism evidence="9 10">
    <name type="scientific">Oikopleura dioica</name>
    <name type="common">Tunicate</name>
    <dbReference type="NCBI Taxonomy" id="34765"/>
    <lineage>
        <taxon>Eukaryota</taxon>
        <taxon>Metazoa</taxon>
        <taxon>Chordata</taxon>
        <taxon>Tunicata</taxon>
        <taxon>Appendicularia</taxon>
        <taxon>Copelata</taxon>
        <taxon>Oikopleuridae</taxon>
        <taxon>Oikopleura</taxon>
    </lineage>
</organism>
<dbReference type="InterPro" id="IPR009057">
    <property type="entry name" value="Homeodomain-like_sf"/>
</dbReference>
<evidence type="ECO:0000256" key="6">
    <source>
        <dbReference type="RuleBase" id="RU000682"/>
    </source>
</evidence>
<dbReference type="PANTHER" id="PTHR24327:SF41">
    <property type="entry name" value="BRAIN-SPECIFIC HOMEOBOX PROTEIN"/>
    <property type="match status" value="1"/>
</dbReference>
<protein>
    <submittedName>
        <fullName evidence="9">Oidioi.mRNA.OKI2018_I69.chr2.g6243.t1.cds</fullName>
    </submittedName>
</protein>
<gene>
    <name evidence="9" type="ORF">OKIOD_LOCUS15008</name>
</gene>
<accession>A0ABN7T2F4</accession>
<dbReference type="Proteomes" id="UP001158576">
    <property type="component" value="Chromosome 2"/>
</dbReference>
<dbReference type="PRINTS" id="PR00031">
    <property type="entry name" value="HTHREPRESSR"/>
</dbReference>
<comment type="similarity">
    <text evidence="1">Belongs to the distal-less homeobox family.</text>
</comment>
<sequence>MLINSIVTISIAGFGGWENNYFTEKIDAGKTLIVDLPRGLMQVHIHVLGKHNEAIAAILDDPKPENIDKQWHKNVIYISDDNSEFIIYGGPHGKDVNKWKAIQITSDSFENCASYPYNPKIVRQTLSESGNRAPPVLSDFEQMMTPALAQWASQIQSQSAPICDLPELLPVSENDLDGLLTDRSREESQDSLGYNSATSSVLDPGERHRESSLNSVFSDASCSSNNSVISDTLTKADETINKETRQRKPFQRVIYTDEQLSILALRFEEKRYLTTEERHQLATEIGITDTQVKVWFQNRRAKEKRKRYSKDSGLSFQ</sequence>
<evidence type="ECO:0000256" key="5">
    <source>
        <dbReference type="PROSITE-ProRule" id="PRU00108"/>
    </source>
</evidence>
<dbReference type="PROSITE" id="PS00027">
    <property type="entry name" value="HOMEOBOX_1"/>
    <property type="match status" value="1"/>
</dbReference>
<evidence type="ECO:0000256" key="4">
    <source>
        <dbReference type="ARBA" id="ARBA00023242"/>
    </source>
</evidence>
<reference evidence="9 10" key="1">
    <citation type="submission" date="2021-04" db="EMBL/GenBank/DDBJ databases">
        <authorList>
            <person name="Bliznina A."/>
        </authorList>
    </citation>
    <scope>NUCLEOTIDE SEQUENCE [LARGE SCALE GENOMIC DNA]</scope>
</reference>